<reference evidence="1" key="1">
    <citation type="submission" date="2016-07" db="EMBL/GenBank/DDBJ databases">
        <authorList>
            <person name="Bretaudeau A."/>
        </authorList>
    </citation>
    <scope>NUCLEOTIDE SEQUENCE</scope>
    <source>
        <strain evidence="1">Rice</strain>
        <tissue evidence="1">Whole body</tissue>
    </source>
</reference>
<evidence type="ECO:0000313" key="1">
    <source>
        <dbReference type="EMBL" id="SOQ37457.1"/>
    </source>
</evidence>
<organism evidence="1">
    <name type="scientific">Spodoptera frugiperda</name>
    <name type="common">Fall armyworm</name>
    <dbReference type="NCBI Taxonomy" id="7108"/>
    <lineage>
        <taxon>Eukaryota</taxon>
        <taxon>Metazoa</taxon>
        <taxon>Ecdysozoa</taxon>
        <taxon>Arthropoda</taxon>
        <taxon>Hexapoda</taxon>
        <taxon>Insecta</taxon>
        <taxon>Pterygota</taxon>
        <taxon>Neoptera</taxon>
        <taxon>Endopterygota</taxon>
        <taxon>Lepidoptera</taxon>
        <taxon>Glossata</taxon>
        <taxon>Ditrysia</taxon>
        <taxon>Noctuoidea</taxon>
        <taxon>Noctuidae</taxon>
        <taxon>Amphipyrinae</taxon>
        <taxon>Spodoptera</taxon>
    </lineage>
</organism>
<dbReference type="AlphaFoldDB" id="A0A2H1V9F8"/>
<gene>
    <name evidence="1" type="ORF">SFRICE_022614</name>
</gene>
<dbReference type="EMBL" id="ODYU01001374">
    <property type="protein sequence ID" value="SOQ37457.1"/>
    <property type="molecule type" value="Genomic_DNA"/>
</dbReference>
<sequence>MRAMDGFPTIDTCILKLRILLAQLHNLVSVETYNGNRLIPYYMGYLYNTFMLKSGCTLYNDITCRNMDLCLALRDKRYNIHTRNGDISCLSSLP</sequence>
<accession>A0A2H1V9F8</accession>
<proteinExistence type="predicted"/>
<protein>
    <submittedName>
        <fullName evidence="1">SFRICE_022614</fullName>
    </submittedName>
</protein>
<name>A0A2H1V9F8_SPOFR</name>